<protein>
    <submittedName>
        <fullName evidence="1">Uncharacterized protein</fullName>
    </submittedName>
</protein>
<comment type="caution">
    <text evidence="1">The sequence shown here is derived from an EMBL/GenBank/DDBJ whole genome shotgun (WGS) entry which is preliminary data.</text>
</comment>
<evidence type="ECO:0000313" key="1">
    <source>
        <dbReference type="EMBL" id="MPC83357.1"/>
    </source>
</evidence>
<dbReference type="Proteomes" id="UP000324222">
    <property type="component" value="Unassembled WGS sequence"/>
</dbReference>
<dbReference type="AlphaFoldDB" id="A0A5B7IP13"/>
<proteinExistence type="predicted"/>
<gene>
    <name evidence="1" type="ORF">E2C01_078066</name>
</gene>
<accession>A0A5B7IP13</accession>
<organism evidence="1 2">
    <name type="scientific">Portunus trituberculatus</name>
    <name type="common">Swimming crab</name>
    <name type="synonym">Neptunus trituberculatus</name>
    <dbReference type="NCBI Taxonomy" id="210409"/>
    <lineage>
        <taxon>Eukaryota</taxon>
        <taxon>Metazoa</taxon>
        <taxon>Ecdysozoa</taxon>
        <taxon>Arthropoda</taxon>
        <taxon>Crustacea</taxon>
        <taxon>Multicrustacea</taxon>
        <taxon>Malacostraca</taxon>
        <taxon>Eumalacostraca</taxon>
        <taxon>Eucarida</taxon>
        <taxon>Decapoda</taxon>
        <taxon>Pleocyemata</taxon>
        <taxon>Brachyura</taxon>
        <taxon>Eubrachyura</taxon>
        <taxon>Portunoidea</taxon>
        <taxon>Portunidae</taxon>
        <taxon>Portuninae</taxon>
        <taxon>Portunus</taxon>
    </lineage>
</organism>
<evidence type="ECO:0000313" key="2">
    <source>
        <dbReference type="Proteomes" id="UP000324222"/>
    </source>
</evidence>
<keyword evidence="2" id="KW-1185">Reference proteome</keyword>
<dbReference type="EMBL" id="VSRR010062298">
    <property type="protein sequence ID" value="MPC83357.1"/>
    <property type="molecule type" value="Genomic_DNA"/>
</dbReference>
<reference evidence="1 2" key="1">
    <citation type="submission" date="2019-05" db="EMBL/GenBank/DDBJ databases">
        <title>Another draft genome of Portunus trituberculatus and its Hox gene families provides insights of decapod evolution.</title>
        <authorList>
            <person name="Jeong J.-H."/>
            <person name="Song I."/>
            <person name="Kim S."/>
            <person name="Choi T."/>
            <person name="Kim D."/>
            <person name="Ryu S."/>
            <person name="Kim W."/>
        </authorList>
    </citation>
    <scope>NUCLEOTIDE SEQUENCE [LARGE SCALE GENOMIC DNA]</scope>
    <source>
        <tissue evidence="1">Muscle</tissue>
    </source>
</reference>
<sequence>MGATISDERGMDSCVMKLDWTDGGCGEVRARVRGRGGAGVVGGDCNVCRC</sequence>
<name>A0A5B7IP13_PORTR</name>